<gene>
    <name evidence="1" type="ORF">KCU98_g11369</name>
</gene>
<accession>A0A9P8FKQ8</accession>
<sequence length="577" mass="66041">MDVRSAQDQMCALSSQFISLAGLGDHLDPELQRLLAVCMTEVMKQELVRRGAIQPDHPLTIWEGGLQLDLLEQSAVNAPNPVTIEDEEIDMRTKAMPDRTETDEENMDTPENADQTYVAGLSQEVFAVKLHKRFLDASDKKIKTVDPQFTATLPMVERLGPLMVKALTTYWDKELRQAEAALAATGEPREALQTLGLAEYCRQPRTLVERDDAGDFDGAVTSIKDIIQTQKDVTYARQGMKSWVWPLLQKYCIKTGQSKEVEIGNEELLYMALGEKFPRSYGNYRLTQQDIESHGLVYERPEQEAKNKFAPSKFRGRRRNYYRCLSWLRSHGHSWVFMVNVRNLDSLFGAISDPEATFGPWIELFGSFPAELSSRAFSRAKGDYSGRREMRLFENVSQTERDEWNDHRVVWKHFAELVAFNSNMERRPLRELPSMETTLKYGYHGFRDDNYSWSITIRDDGTGGLGAFSTVPIKAGSFIGFLPGYCRFNPEKENRMELKGFVESHRLGLFFEDQGCCGLLSYMERTNLGAEGNVIGGWEQYNDDMGQNSMPWCIVVFAYRDIPALTPLVFWDHMRFD</sequence>
<dbReference type="SUPFAM" id="SSF82199">
    <property type="entry name" value="SET domain"/>
    <property type="match status" value="1"/>
</dbReference>
<reference evidence="1" key="2">
    <citation type="submission" date="2021-08" db="EMBL/GenBank/DDBJ databases">
        <authorList>
            <person name="Gostincar C."/>
            <person name="Sun X."/>
            <person name="Song Z."/>
            <person name="Gunde-Cimerman N."/>
        </authorList>
    </citation>
    <scope>NUCLEOTIDE SEQUENCE</scope>
    <source>
        <strain evidence="1">EXF-9298</strain>
    </source>
</reference>
<keyword evidence="2" id="KW-1185">Reference proteome</keyword>
<dbReference type="EMBL" id="JAHFXS010001816">
    <property type="protein sequence ID" value="KAG9975400.1"/>
    <property type="molecule type" value="Genomic_DNA"/>
</dbReference>
<name>A0A9P8FKQ8_AURME</name>
<reference evidence="1" key="1">
    <citation type="journal article" date="2021" name="J Fungi (Basel)">
        <title>Virulence traits and population genomics of the black yeast Aureobasidium melanogenum.</title>
        <authorList>
            <person name="Cernosa A."/>
            <person name="Sun X."/>
            <person name="Gostincar C."/>
            <person name="Fang C."/>
            <person name="Gunde-Cimerman N."/>
            <person name="Song Z."/>
        </authorList>
    </citation>
    <scope>NUCLEOTIDE SEQUENCE</scope>
    <source>
        <strain evidence="1">EXF-9298</strain>
    </source>
</reference>
<proteinExistence type="predicted"/>
<protein>
    <submittedName>
        <fullName evidence="1">Uncharacterized protein</fullName>
    </submittedName>
</protein>
<evidence type="ECO:0000313" key="1">
    <source>
        <dbReference type="EMBL" id="KAG9975400.1"/>
    </source>
</evidence>
<dbReference type="AlphaFoldDB" id="A0A9P8FKQ8"/>
<feature type="non-terminal residue" evidence="1">
    <location>
        <position position="577"/>
    </location>
</feature>
<organism evidence="1 2">
    <name type="scientific">Aureobasidium melanogenum</name>
    <name type="common">Aureobasidium pullulans var. melanogenum</name>
    <dbReference type="NCBI Taxonomy" id="46634"/>
    <lineage>
        <taxon>Eukaryota</taxon>
        <taxon>Fungi</taxon>
        <taxon>Dikarya</taxon>
        <taxon>Ascomycota</taxon>
        <taxon>Pezizomycotina</taxon>
        <taxon>Dothideomycetes</taxon>
        <taxon>Dothideomycetidae</taxon>
        <taxon>Dothideales</taxon>
        <taxon>Saccotheciaceae</taxon>
        <taxon>Aureobasidium</taxon>
    </lineage>
</organism>
<dbReference type="Proteomes" id="UP000729357">
    <property type="component" value="Unassembled WGS sequence"/>
</dbReference>
<evidence type="ECO:0000313" key="2">
    <source>
        <dbReference type="Proteomes" id="UP000729357"/>
    </source>
</evidence>
<comment type="caution">
    <text evidence="1">The sequence shown here is derived from an EMBL/GenBank/DDBJ whole genome shotgun (WGS) entry which is preliminary data.</text>
</comment>
<dbReference type="InterPro" id="IPR046341">
    <property type="entry name" value="SET_dom_sf"/>
</dbReference>